<evidence type="ECO:0000256" key="3">
    <source>
        <dbReference type="ARBA" id="ARBA00023274"/>
    </source>
</evidence>
<keyword evidence="8" id="KW-1185">Reference proteome</keyword>
<dbReference type="Pfam" id="PF00829">
    <property type="entry name" value="Ribosomal_L21p"/>
    <property type="match status" value="1"/>
</dbReference>
<dbReference type="SUPFAM" id="SSF141091">
    <property type="entry name" value="L21p-like"/>
    <property type="match status" value="1"/>
</dbReference>
<protein>
    <recommendedName>
        <fullName evidence="4">Large ribosomal subunit protein bL21</fullName>
    </recommendedName>
</protein>
<dbReference type="NCBIfam" id="TIGR00061">
    <property type="entry name" value="L21"/>
    <property type="match status" value="1"/>
</dbReference>
<dbReference type="InterPro" id="IPR036164">
    <property type="entry name" value="bL21-like_sf"/>
</dbReference>
<keyword evidence="4 5" id="KW-0694">RNA-binding</keyword>
<feature type="region of interest" description="Disordered" evidence="6">
    <location>
        <begin position="106"/>
        <end position="145"/>
    </location>
</feature>
<evidence type="ECO:0000313" key="7">
    <source>
        <dbReference type="EMBL" id="MFC5069798.1"/>
    </source>
</evidence>
<organism evidence="7 8">
    <name type="scientific">Flaviflagellibacter deserti</name>
    <dbReference type="NCBI Taxonomy" id="2267266"/>
    <lineage>
        <taxon>Bacteria</taxon>
        <taxon>Pseudomonadati</taxon>
        <taxon>Pseudomonadota</taxon>
        <taxon>Alphaproteobacteria</taxon>
        <taxon>Hyphomicrobiales</taxon>
        <taxon>Flaviflagellibacter</taxon>
    </lineage>
</organism>
<comment type="caution">
    <text evidence="7">The sequence shown here is derived from an EMBL/GenBank/DDBJ whole genome shotgun (WGS) entry which is preliminary data.</text>
</comment>
<keyword evidence="4 5" id="KW-0699">rRNA-binding</keyword>
<evidence type="ECO:0000256" key="4">
    <source>
        <dbReference type="HAMAP-Rule" id="MF_01363"/>
    </source>
</evidence>
<dbReference type="HAMAP" id="MF_01363">
    <property type="entry name" value="Ribosomal_bL21"/>
    <property type="match status" value="1"/>
</dbReference>
<comment type="subunit">
    <text evidence="4">Part of the 50S ribosomal subunit. Contacts protein L20.</text>
</comment>
<comment type="similarity">
    <text evidence="1 4 5">Belongs to the bacterial ribosomal protein bL21 family.</text>
</comment>
<dbReference type="PANTHER" id="PTHR21349">
    <property type="entry name" value="50S RIBOSOMAL PROTEIN L21"/>
    <property type="match status" value="1"/>
</dbReference>
<comment type="function">
    <text evidence="4 5">This protein binds to 23S rRNA in the presence of protein L20.</text>
</comment>
<keyword evidence="3 4" id="KW-0687">Ribonucleoprotein</keyword>
<evidence type="ECO:0000313" key="8">
    <source>
        <dbReference type="Proteomes" id="UP001595796"/>
    </source>
</evidence>
<evidence type="ECO:0000256" key="1">
    <source>
        <dbReference type="ARBA" id="ARBA00008563"/>
    </source>
</evidence>
<dbReference type="GO" id="GO:0005840">
    <property type="term" value="C:ribosome"/>
    <property type="evidence" value="ECO:0007669"/>
    <property type="project" value="UniProtKB-KW"/>
</dbReference>
<dbReference type="RefSeq" id="WP_114957876.1">
    <property type="nucleotide sequence ID" value="NZ_JBHSJF010000008.1"/>
</dbReference>
<name>A0ABV9Z7D0_9HYPH</name>
<evidence type="ECO:0000256" key="2">
    <source>
        <dbReference type="ARBA" id="ARBA00022980"/>
    </source>
</evidence>
<dbReference type="InterPro" id="IPR028909">
    <property type="entry name" value="bL21-like"/>
</dbReference>
<dbReference type="Proteomes" id="UP001595796">
    <property type="component" value="Unassembled WGS sequence"/>
</dbReference>
<evidence type="ECO:0000256" key="6">
    <source>
        <dbReference type="SAM" id="MobiDB-lite"/>
    </source>
</evidence>
<reference evidence="8" key="1">
    <citation type="journal article" date="2019" name="Int. J. Syst. Evol. Microbiol.">
        <title>The Global Catalogue of Microorganisms (GCM) 10K type strain sequencing project: providing services to taxonomists for standard genome sequencing and annotation.</title>
        <authorList>
            <consortium name="The Broad Institute Genomics Platform"/>
            <consortium name="The Broad Institute Genome Sequencing Center for Infectious Disease"/>
            <person name="Wu L."/>
            <person name="Ma J."/>
        </authorList>
    </citation>
    <scope>NUCLEOTIDE SEQUENCE [LARGE SCALE GENOMIC DNA]</scope>
    <source>
        <strain evidence="8">CGMCC 1.16444</strain>
    </source>
</reference>
<dbReference type="PANTHER" id="PTHR21349:SF0">
    <property type="entry name" value="LARGE RIBOSOMAL SUBUNIT PROTEIN BL21M"/>
    <property type="match status" value="1"/>
</dbReference>
<dbReference type="InterPro" id="IPR001787">
    <property type="entry name" value="Ribosomal_bL21"/>
</dbReference>
<evidence type="ECO:0000256" key="5">
    <source>
        <dbReference type="RuleBase" id="RU000562"/>
    </source>
</evidence>
<dbReference type="EMBL" id="JBHSJF010000008">
    <property type="protein sequence ID" value="MFC5069798.1"/>
    <property type="molecule type" value="Genomic_DNA"/>
</dbReference>
<sequence>MFAVIKTGGKQYRVAANDKITVGRLAGDVGSTVELGEVLALGGDTPSFGAPFVDGARVVIEIVEHSRGDKVIAFKKRRRQNSKRKRGHRQDHTVIRITDILAKGQEASAKPKAAKKVVEATDADAAPAKKPAAKKAAKAAETETE</sequence>
<gene>
    <name evidence="4 7" type="primary">rplU</name>
    <name evidence="7" type="ORF">ACFPFW_17425</name>
</gene>
<accession>A0ABV9Z7D0</accession>
<proteinExistence type="inferred from homology"/>
<keyword evidence="2 4" id="KW-0689">Ribosomal protein</keyword>